<evidence type="ECO:0000256" key="1">
    <source>
        <dbReference type="PROSITE-ProRule" id="PRU10141"/>
    </source>
</evidence>
<keyword evidence="3" id="KW-1185">Reference proteome</keyword>
<dbReference type="InterPro" id="IPR017441">
    <property type="entry name" value="Protein_kinase_ATP_BS"/>
</dbReference>
<gene>
    <name evidence="2" type="ORF">GMARGA_LOCUS22425</name>
</gene>
<dbReference type="Proteomes" id="UP000789901">
    <property type="component" value="Unassembled WGS sequence"/>
</dbReference>
<dbReference type="PROSITE" id="PS00107">
    <property type="entry name" value="PROTEIN_KINASE_ATP"/>
    <property type="match status" value="1"/>
</dbReference>
<evidence type="ECO:0000313" key="2">
    <source>
        <dbReference type="EMBL" id="CAG8797577.1"/>
    </source>
</evidence>
<feature type="binding site" evidence="1">
    <location>
        <position position="36"/>
    </location>
    <ligand>
        <name>ATP</name>
        <dbReference type="ChEBI" id="CHEBI:30616"/>
    </ligand>
</feature>
<keyword evidence="1" id="KW-0547">Nucleotide-binding</keyword>
<comment type="caution">
    <text evidence="2">The sequence shown here is derived from an EMBL/GenBank/DDBJ whole genome shotgun (WGS) entry which is preliminary data.</text>
</comment>
<organism evidence="2 3">
    <name type="scientific">Gigaspora margarita</name>
    <dbReference type="NCBI Taxonomy" id="4874"/>
    <lineage>
        <taxon>Eukaryota</taxon>
        <taxon>Fungi</taxon>
        <taxon>Fungi incertae sedis</taxon>
        <taxon>Mucoromycota</taxon>
        <taxon>Glomeromycotina</taxon>
        <taxon>Glomeromycetes</taxon>
        <taxon>Diversisporales</taxon>
        <taxon>Gigasporaceae</taxon>
        <taxon>Gigaspora</taxon>
    </lineage>
</organism>
<name>A0ABN7VT98_GIGMA</name>
<accession>A0ABN7VT98</accession>
<sequence>EFENIGVGAFANIYRAKLIDPKLIDANLGTEYVALKIFRVNDDASRKILLREDDPGQRPKIGKVMSELRETYEKKLEQFKVFYSAFCLPSKVVDSALDAYDVEEKLKKLSCLQSNFLPYQYLEHYEGAIMKAADLYESANSNTFTNVYETYLSQITDEVNVNYVINTLIPVVRDEHRKTFKNYKEKKWMQIKYSEAFPLWKSVTDIKAEFELINIVVYLNKGDISDINDLENALKHLTVPIKNEDWLGISLKIMRDDMLILGKVAEFVAYLKRNNPDNENYWSLIKELSSVAIFWSFFKP</sequence>
<keyword evidence="1" id="KW-0067">ATP-binding</keyword>
<proteinExistence type="predicted"/>
<feature type="non-terminal residue" evidence="2">
    <location>
        <position position="1"/>
    </location>
</feature>
<dbReference type="EMBL" id="CAJVQB010021618">
    <property type="protein sequence ID" value="CAG8797577.1"/>
    <property type="molecule type" value="Genomic_DNA"/>
</dbReference>
<protein>
    <submittedName>
        <fullName evidence="2">43550_t:CDS:1</fullName>
    </submittedName>
</protein>
<reference evidence="2 3" key="1">
    <citation type="submission" date="2021-06" db="EMBL/GenBank/DDBJ databases">
        <authorList>
            <person name="Kallberg Y."/>
            <person name="Tangrot J."/>
            <person name="Rosling A."/>
        </authorList>
    </citation>
    <scope>NUCLEOTIDE SEQUENCE [LARGE SCALE GENOMIC DNA]</scope>
    <source>
        <strain evidence="2 3">120-4 pot B 10/14</strain>
    </source>
</reference>
<evidence type="ECO:0000313" key="3">
    <source>
        <dbReference type="Proteomes" id="UP000789901"/>
    </source>
</evidence>